<dbReference type="GO" id="GO:1990904">
    <property type="term" value="C:ribonucleoprotein complex"/>
    <property type="evidence" value="ECO:0007669"/>
    <property type="project" value="UniProtKB-KW"/>
</dbReference>
<feature type="domain" description="Large ribosomal subunit protein eL20" evidence="4">
    <location>
        <begin position="1"/>
        <end position="56"/>
    </location>
</feature>
<gene>
    <name evidence="3" type="primary">rpl18a</name>
    <name evidence="3" type="synonym">rpl20e</name>
    <name evidence="3" type="synonym">rplX</name>
    <name evidence="5" type="ORF">HYG81_11225</name>
</gene>
<name>A0A7D6CP17_9EURY</name>
<keyword evidence="2 3" id="KW-0687">Ribonucleoprotein</keyword>
<dbReference type="GeneID" id="67900600"/>
<keyword evidence="1 3" id="KW-0689">Ribosomal protein</keyword>
<keyword evidence="3" id="KW-0694">RNA-binding</keyword>
<dbReference type="Gene3D" id="3.10.20.10">
    <property type="match status" value="1"/>
</dbReference>
<proteinExistence type="inferred from homology"/>
<sequence>MSQFTVSGRFKSRDGFAEFETTIDAQNENVAREHTLSQFGSQHGLKRSEIELDEVSEQ</sequence>
<protein>
    <recommendedName>
        <fullName evidence="3">Large ribosomal subunit protein eL20</fullName>
    </recommendedName>
</protein>
<dbReference type="AlphaFoldDB" id="A0A7D6CP17"/>
<dbReference type="GO" id="GO:0003735">
    <property type="term" value="F:structural constituent of ribosome"/>
    <property type="evidence" value="ECO:0007669"/>
    <property type="project" value="InterPro"/>
</dbReference>
<evidence type="ECO:0000313" key="6">
    <source>
        <dbReference type="Proteomes" id="UP000510869"/>
    </source>
</evidence>
<reference evidence="5 6" key="1">
    <citation type="submission" date="2020-07" db="EMBL/GenBank/DDBJ databases">
        <title>Natrinema (YPL30) sp. nov. and Haloterrigena xxxxxx (YPL8) sp. nov., isolated from a salt mine.</title>
        <authorList>
            <person name="Cui H."/>
        </authorList>
    </citation>
    <scope>NUCLEOTIDE SEQUENCE [LARGE SCALE GENOMIC DNA]</scope>
    <source>
        <strain evidence="5 6">YPL13</strain>
    </source>
</reference>
<dbReference type="GO" id="GO:0006412">
    <property type="term" value="P:translation"/>
    <property type="evidence" value="ECO:0007669"/>
    <property type="project" value="UniProtKB-UniRule"/>
</dbReference>
<evidence type="ECO:0000256" key="2">
    <source>
        <dbReference type="ARBA" id="ARBA00023274"/>
    </source>
</evidence>
<dbReference type="NCBIfam" id="NF001981">
    <property type="entry name" value="PRK00773.1-1"/>
    <property type="match status" value="1"/>
</dbReference>
<evidence type="ECO:0000259" key="4">
    <source>
        <dbReference type="Pfam" id="PF01775"/>
    </source>
</evidence>
<organism evidence="5 6">
    <name type="scientific">Natrinema zhouii</name>
    <dbReference type="NCBI Taxonomy" id="1710539"/>
    <lineage>
        <taxon>Archaea</taxon>
        <taxon>Methanobacteriati</taxon>
        <taxon>Methanobacteriota</taxon>
        <taxon>Stenosarchaea group</taxon>
        <taxon>Halobacteria</taxon>
        <taxon>Halobacteriales</taxon>
        <taxon>Natrialbaceae</taxon>
        <taxon>Natrinema</taxon>
    </lineage>
</organism>
<comment type="subunit">
    <text evidence="3">Part of the 50S ribosomal subunit. Binds 23S rRNA.</text>
</comment>
<evidence type="ECO:0000313" key="5">
    <source>
        <dbReference type="EMBL" id="QLK24691.1"/>
    </source>
</evidence>
<comment type="similarity">
    <text evidence="3">Belongs to the eukaryotic ribosomal protein eL20 family.</text>
</comment>
<dbReference type="InterPro" id="IPR028877">
    <property type="entry name" value="Ribosomal_eL20"/>
</dbReference>
<dbReference type="EMBL" id="CP059154">
    <property type="protein sequence ID" value="QLK24691.1"/>
    <property type="molecule type" value="Genomic_DNA"/>
</dbReference>
<dbReference type="Proteomes" id="UP000510869">
    <property type="component" value="Chromosome"/>
</dbReference>
<dbReference type="HAMAP" id="MF_00273">
    <property type="entry name" value="Ribosomal_eL20"/>
    <property type="match status" value="1"/>
</dbReference>
<evidence type="ECO:0000256" key="3">
    <source>
        <dbReference type="HAMAP-Rule" id="MF_00273"/>
    </source>
</evidence>
<dbReference type="GO" id="GO:0005840">
    <property type="term" value="C:ribosome"/>
    <property type="evidence" value="ECO:0007669"/>
    <property type="project" value="UniProtKB-KW"/>
</dbReference>
<keyword evidence="6" id="KW-1185">Reference proteome</keyword>
<dbReference type="KEGG" id="nay:HYG81_11225"/>
<dbReference type="InterPro" id="IPR023573">
    <property type="entry name" value="Ribosomal_eL20_dom"/>
</dbReference>
<dbReference type="Pfam" id="PF01775">
    <property type="entry name" value="Ribosomal_L18A"/>
    <property type="match status" value="1"/>
</dbReference>
<dbReference type="SUPFAM" id="SSF160374">
    <property type="entry name" value="RplX-like"/>
    <property type="match status" value="1"/>
</dbReference>
<accession>A0A7D6CP17</accession>
<dbReference type="GO" id="GO:0070180">
    <property type="term" value="F:large ribosomal subunit rRNA binding"/>
    <property type="evidence" value="ECO:0007669"/>
    <property type="project" value="UniProtKB-UniRule"/>
</dbReference>
<evidence type="ECO:0000256" key="1">
    <source>
        <dbReference type="ARBA" id="ARBA00022980"/>
    </source>
</evidence>
<dbReference type="OrthoDB" id="191241at2157"/>
<dbReference type="RefSeq" id="WP_180839771.1">
    <property type="nucleotide sequence ID" value="NZ_CP059154.1"/>
</dbReference>
<keyword evidence="3" id="KW-0699">rRNA-binding</keyword>